<dbReference type="EMBL" id="KL660592">
    <property type="protein sequence ID" value="KFA65602.1"/>
    <property type="molecule type" value="Genomic_DNA"/>
</dbReference>
<evidence type="ECO:0000256" key="1">
    <source>
        <dbReference type="SAM" id="MobiDB-lite"/>
    </source>
</evidence>
<organism evidence="2 3">
    <name type="scientific">Stachybotrys chlorohalonatus (strain IBT 40285)</name>
    <dbReference type="NCBI Taxonomy" id="1283841"/>
    <lineage>
        <taxon>Eukaryota</taxon>
        <taxon>Fungi</taxon>
        <taxon>Dikarya</taxon>
        <taxon>Ascomycota</taxon>
        <taxon>Pezizomycotina</taxon>
        <taxon>Sordariomycetes</taxon>
        <taxon>Hypocreomycetidae</taxon>
        <taxon>Hypocreales</taxon>
        <taxon>Stachybotryaceae</taxon>
        <taxon>Stachybotrys</taxon>
    </lineage>
</organism>
<dbReference type="Proteomes" id="UP000028524">
    <property type="component" value="Unassembled WGS sequence"/>
</dbReference>
<protein>
    <submittedName>
        <fullName evidence="2">Uncharacterized protein</fullName>
    </submittedName>
</protein>
<proteinExistence type="predicted"/>
<accession>A0A084QNR7</accession>
<dbReference type="AlphaFoldDB" id="A0A084QNR7"/>
<keyword evidence="3" id="KW-1185">Reference proteome</keyword>
<feature type="region of interest" description="Disordered" evidence="1">
    <location>
        <begin position="14"/>
        <end position="58"/>
    </location>
</feature>
<name>A0A084QNR7_STAC4</name>
<feature type="compositionally biased region" description="Low complexity" evidence="1">
    <location>
        <begin position="44"/>
        <end position="57"/>
    </location>
</feature>
<gene>
    <name evidence="2" type="ORF">S40285_04311</name>
</gene>
<dbReference type="OrthoDB" id="5082440at2759"/>
<evidence type="ECO:0000313" key="3">
    <source>
        <dbReference type="Proteomes" id="UP000028524"/>
    </source>
</evidence>
<evidence type="ECO:0000313" key="2">
    <source>
        <dbReference type="EMBL" id="KFA65602.1"/>
    </source>
</evidence>
<reference evidence="2 3" key="1">
    <citation type="journal article" date="2014" name="BMC Genomics">
        <title>Comparative genome sequencing reveals chemotype-specific gene clusters in the toxigenic black mold Stachybotrys.</title>
        <authorList>
            <person name="Semeiks J."/>
            <person name="Borek D."/>
            <person name="Otwinowski Z."/>
            <person name="Grishin N.V."/>
        </authorList>
    </citation>
    <scope>NUCLEOTIDE SEQUENCE [LARGE SCALE GENOMIC DNA]</scope>
    <source>
        <strain evidence="2 3">IBT 40285</strain>
    </source>
</reference>
<dbReference type="HOGENOM" id="CLU_1256760_0_0_1"/>
<dbReference type="InParanoid" id="A0A084QNR7"/>
<sequence length="225" mass="24444">MGFETIDIECTSATAARASESPAGMSGSPWDGTGLLHHGPVDGSSPRIPGSSSFSPPKSLLQGHACNQRVRQLNPLLQSSKAVQPLKAPEAAQLLQKNQCVAWQVRTARYLASIGINGPFEIGDFLCHIAPQSGRVVKVAERFRHAQNGYFWQDMATKKLVRRRQLAINRSGAPIYNEAGCLVNFQDTSCDSQAQSDLPSPGREAVLHQETEKVVGLHGPDPMWF</sequence>